<accession>A0AC61QRR3</accession>
<reference evidence="1" key="1">
    <citation type="submission" date="2019-04" db="EMBL/GenBank/DDBJ databases">
        <title>Microbes associate with the intestines of laboratory mice.</title>
        <authorList>
            <person name="Navarre W."/>
            <person name="Wong E."/>
            <person name="Huang K."/>
            <person name="Tropini C."/>
            <person name="Ng K."/>
            <person name="Yu B."/>
        </authorList>
    </citation>
    <scope>NUCLEOTIDE SEQUENCE</scope>
    <source>
        <strain evidence="1">NM73_A23</strain>
    </source>
</reference>
<evidence type="ECO:0000313" key="2">
    <source>
        <dbReference type="Proteomes" id="UP000308886"/>
    </source>
</evidence>
<organism evidence="1 2">
    <name type="scientific">Palleniella muris</name>
    <dbReference type="NCBI Taxonomy" id="3038145"/>
    <lineage>
        <taxon>Bacteria</taxon>
        <taxon>Pseudomonadati</taxon>
        <taxon>Bacteroidota</taxon>
        <taxon>Bacteroidia</taxon>
        <taxon>Bacteroidales</taxon>
        <taxon>Prevotellaceae</taxon>
        <taxon>Palleniella</taxon>
    </lineage>
</organism>
<gene>
    <name evidence="1" type="ORF">E5358_04795</name>
</gene>
<dbReference type="Proteomes" id="UP000308886">
    <property type="component" value="Unassembled WGS sequence"/>
</dbReference>
<name>A0AC61QRR3_9BACT</name>
<dbReference type="EMBL" id="SRZC01000006">
    <property type="protein sequence ID" value="TGX82982.1"/>
    <property type="molecule type" value="Genomic_DNA"/>
</dbReference>
<comment type="caution">
    <text evidence="1">The sequence shown here is derived from an EMBL/GenBank/DDBJ whole genome shotgun (WGS) entry which is preliminary data.</text>
</comment>
<keyword evidence="2" id="KW-1185">Reference proteome</keyword>
<evidence type="ECO:0000313" key="1">
    <source>
        <dbReference type="EMBL" id="TGX82982.1"/>
    </source>
</evidence>
<proteinExistence type="predicted"/>
<sequence>MRRIERIFVHCTAGSQKATVKEVLAEFRRKGWQNPGYHYLITADGSCHRLLGEEHASNGVKGYNSTSINIAYTGGVDERLRSTDNRTDAQKAGLLQLLKELRGRYPKAVIMGHRDISPDKNKNGIIDPWERIKECPCFDAKDEYKNI</sequence>
<protein>
    <submittedName>
        <fullName evidence="1">N-acetylmuramoyl-L-alanine amidase</fullName>
    </submittedName>
</protein>